<organism evidence="6 7">
    <name type="scientific">Dreissena polymorpha</name>
    <name type="common">Zebra mussel</name>
    <name type="synonym">Mytilus polymorpha</name>
    <dbReference type="NCBI Taxonomy" id="45954"/>
    <lineage>
        <taxon>Eukaryota</taxon>
        <taxon>Metazoa</taxon>
        <taxon>Spiralia</taxon>
        <taxon>Lophotrochozoa</taxon>
        <taxon>Mollusca</taxon>
        <taxon>Bivalvia</taxon>
        <taxon>Autobranchia</taxon>
        <taxon>Heteroconchia</taxon>
        <taxon>Euheterodonta</taxon>
        <taxon>Imparidentia</taxon>
        <taxon>Neoheterodontei</taxon>
        <taxon>Myida</taxon>
        <taxon>Dreissenoidea</taxon>
        <taxon>Dreissenidae</taxon>
        <taxon>Dreissena</taxon>
    </lineage>
</organism>
<comment type="caution">
    <text evidence="6">The sequence shown here is derived from an EMBL/GenBank/DDBJ whole genome shotgun (WGS) entry which is preliminary data.</text>
</comment>
<reference evidence="6" key="1">
    <citation type="journal article" date="2019" name="bioRxiv">
        <title>The Genome of the Zebra Mussel, Dreissena polymorpha: A Resource for Invasive Species Research.</title>
        <authorList>
            <person name="McCartney M.A."/>
            <person name="Auch B."/>
            <person name="Kono T."/>
            <person name="Mallez S."/>
            <person name="Zhang Y."/>
            <person name="Obille A."/>
            <person name="Becker A."/>
            <person name="Abrahante J.E."/>
            <person name="Garbe J."/>
            <person name="Badalamenti J.P."/>
            <person name="Herman A."/>
            <person name="Mangelson H."/>
            <person name="Liachko I."/>
            <person name="Sullivan S."/>
            <person name="Sone E.D."/>
            <person name="Koren S."/>
            <person name="Silverstein K.A.T."/>
            <person name="Beckman K.B."/>
            <person name="Gohl D.M."/>
        </authorList>
    </citation>
    <scope>NUCLEOTIDE SEQUENCE</scope>
    <source>
        <strain evidence="6">Duluth1</strain>
        <tissue evidence="6">Whole animal</tissue>
    </source>
</reference>
<comment type="similarity">
    <text evidence="1">Belongs to the TRAFAC class dynamin-like GTPase superfamily. IRG family.</text>
</comment>
<dbReference type="AlphaFoldDB" id="A0A9D4SBM8"/>
<protein>
    <recommendedName>
        <fullName evidence="5">IRG-type G domain-containing protein</fullName>
    </recommendedName>
</protein>
<evidence type="ECO:0000313" key="6">
    <source>
        <dbReference type="EMBL" id="KAH3898123.1"/>
    </source>
</evidence>
<dbReference type="EMBL" id="JAIWYP010000001">
    <property type="protein sequence ID" value="KAH3898123.1"/>
    <property type="molecule type" value="Genomic_DNA"/>
</dbReference>
<evidence type="ECO:0000313" key="7">
    <source>
        <dbReference type="Proteomes" id="UP000828390"/>
    </source>
</evidence>
<dbReference type="PANTHER" id="PTHR32341:SF10">
    <property type="entry name" value="INTERFERON-INDUCIBLE GTPASE 5"/>
    <property type="match status" value="1"/>
</dbReference>
<proteinExistence type="inferred from homology"/>
<dbReference type="PANTHER" id="PTHR32341">
    <property type="entry name" value="INTERFERON-INDUCIBLE GTPASE"/>
    <property type="match status" value="1"/>
</dbReference>
<dbReference type="GO" id="GO:0005525">
    <property type="term" value="F:GTP binding"/>
    <property type="evidence" value="ECO:0007669"/>
    <property type="project" value="UniProtKB-KW"/>
</dbReference>
<keyword evidence="2" id="KW-0547">Nucleotide-binding</keyword>
<dbReference type="InterPro" id="IPR051515">
    <property type="entry name" value="IRG"/>
</dbReference>
<dbReference type="GO" id="GO:0016020">
    <property type="term" value="C:membrane"/>
    <property type="evidence" value="ECO:0007669"/>
    <property type="project" value="InterPro"/>
</dbReference>
<evidence type="ECO:0000256" key="3">
    <source>
        <dbReference type="ARBA" id="ARBA00022801"/>
    </source>
</evidence>
<name>A0A9D4SBM8_DREPO</name>
<sequence length="138" mass="15372">MEQCGYNALIQKLEAWNWKQPTINIAVAGSAGTGKSTLINSLRGLKADDKGAALTGCTETTTEVTCYPHPENPNLKLWDLPGVGTLNFPRDTYFETVDFKKYDFLLLVSSSRFSETDLCLLNIRRFKACCHNDTDTCI</sequence>
<feature type="domain" description="IRG-type G" evidence="5">
    <location>
        <begin position="21"/>
        <end position="138"/>
    </location>
</feature>
<keyword evidence="4" id="KW-0342">GTP-binding</keyword>
<dbReference type="Pfam" id="PF05049">
    <property type="entry name" value="IIGP"/>
    <property type="match status" value="1"/>
</dbReference>
<evidence type="ECO:0000259" key="5">
    <source>
        <dbReference type="PROSITE" id="PS51716"/>
    </source>
</evidence>
<reference evidence="6" key="2">
    <citation type="submission" date="2020-11" db="EMBL/GenBank/DDBJ databases">
        <authorList>
            <person name="McCartney M.A."/>
            <person name="Auch B."/>
            <person name="Kono T."/>
            <person name="Mallez S."/>
            <person name="Becker A."/>
            <person name="Gohl D.M."/>
            <person name="Silverstein K.A.T."/>
            <person name="Koren S."/>
            <person name="Bechman K.B."/>
            <person name="Herman A."/>
            <person name="Abrahante J.E."/>
            <person name="Garbe J."/>
        </authorList>
    </citation>
    <scope>NUCLEOTIDE SEQUENCE</scope>
    <source>
        <strain evidence="6">Duluth1</strain>
        <tissue evidence="6">Whole animal</tissue>
    </source>
</reference>
<evidence type="ECO:0000256" key="1">
    <source>
        <dbReference type="ARBA" id="ARBA00005429"/>
    </source>
</evidence>
<keyword evidence="7" id="KW-1185">Reference proteome</keyword>
<dbReference type="GO" id="GO:0016787">
    <property type="term" value="F:hydrolase activity"/>
    <property type="evidence" value="ECO:0007669"/>
    <property type="project" value="UniProtKB-KW"/>
</dbReference>
<dbReference type="Proteomes" id="UP000828390">
    <property type="component" value="Unassembled WGS sequence"/>
</dbReference>
<dbReference type="InterPro" id="IPR007743">
    <property type="entry name" value="Immunity-related_GTPase-like"/>
</dbReference>
<dbReference type="InterPro" id="IPR027417">
    <property type="entry name" value="P-loop_NTPase"/>
</dbReference>
<dbReference type="PROSITE" id="PS51716">
    <property type="entry name" value="G_IRG"/>
    <property type="match status" value="1"/>
</dbReference>
<dbReference type="InterPro" id="IPR030385">
    <property type="entry name" value="G_IRG_dom"/>
</dbReference>
<keyword evidence="3" id="KW-0378">Hydrolase</keyword>
<accession>A0A9D4SBM8</accession>
<evidence type="ECO:0000256" key="4">
    <source>
        <dbReference type="ARBA" id="ARBA00023134"/>
    </source>
</evidence>
<gene>
    <name evidence="6" type="ORF">DPMN_022341</name>
</gene>
<dbReference type="SUPFAM" id="SSF52540">
    <property type="entry name" value="P-loop containing nucleoside triphosphate hydrolases"/>
    <property type="match status" value="1"/>
</dbReference>
<evidence type="ECO:0000256" key="2">
    <source>
        <dbReference type="ARBA" id="ARBA00022741"/>
    </source>
</evidence>
<dbReference type="Gene3D" id="3.40.50.300">
    <property type="entry name" value="P-loop containing nucleotide triphosphate hydrolases"/>
    <property type="match status" value="1"/>
</dbReference>